<dbReference type="AlphaFoldDB" id="A0A840J6Y4"/>
<reference evidence="1 2" key="1">
    <citation type="submission" date="2020-08" db="EMBL/GenBank/DDBJ databases">
        <title>Sequencing the genomes of 1000 actinobacteria strains.</title>
        <authorList>
            <person name="Klenk H.-P."/>
        </authorList>
    </citation>
    <scope>NUCLEOTIDE SEQUENCE [LARGE SCALE GENOMIC DNA]</scope>
    <source>
        <strain evidence="1 2">DSM 45859</strain>
    </source>
</reference>
<gene>
    <name evidence="1" type="ORF">BJY18_007038</name>
</gene>
<organism evidence="1 2">
    <name type="scientific">Amycolatopsis jiangsuensis</name>
    <dbReference type="NCBI Taxonomy" id="1181879"/>
    <lineage>
        <taxon>Bacteria</taxon>
        <taxon>Bacillati</taxon>
        <taxon>Actinomycetota</taxon>
        <taxon>Actinomycetes</taxon>
        <taxon>Pseudonocardiales</taxon>
        <taxon>Pseudonocardiaceae</taxon>
        <taxon>Amycolatopsis</taxon>
    </lineage>
</organism>
<sequence>MAFAGEGGHCSARLGILRPAVGLLGRLSHAARFRTARAGNCAARDHGYDRPATARRQRLLAAAVGIDTECLTDDEADGVVVQWLQDLVTRLGSGSG</sequence>
<name>A0A840J6Y4_9PSEU</name>
<accession>A0A840J6Y4</accession>
<evidence type="ECO:0000313" key="1">
    <source>
        <dbReference type="EMBL" id="MBB4689553.1"/>
    </source>
</evidence>
<keyword evidence="2" id="KW-1185">Reference proteome</keyword>
<protein>
    <submittedName>
        <fullName evidence="1">Uncharacterized protein</fullName>
    </submittedName>
</protein>
<proteinExistence type="predicted"/>
<dbReference type="RefSeq" id="WP_184784072.1">
    <property type="nucleotide sequence ID" value="NZ_JACHMG010000001.1"/>
</dbReference>
<evidence type="ECO:0000313" key="2">
    <source>
        <dbReference type="Proteomes" id="UP000581769"/>
    </source>
</evidence>
<dbReference type="EMBL" id="JACHMG010000001">
    <property type="protein sequence ID" value="MBB4689553.1"/>
    <property type="molecule type" value="Genomic_DNA"/>
</dbReference>
<comment type="caution">
    <text evidence="1">The sequence shown here is derived from an EMBL/GenBank/DDBJ whole genome shotgun (WGS) entry which is preliminary data.</text>
</comment>
<dbReference type="Proteomes" id="UP000581769">
    <property type="component" value="Unassembled WGS sequence"/>
</dbReference>